<protein>
    <submittedName>
        <fullName evidence="1">Uncharacterized protein</fullName>
    </submittedName>
</protein>
<organism evidence="1 2">
    <name type="scientific">Halobacillus halophilus (strain ATCC 35676 / DSM 2266 / JCM 20832 / KCTC 3685 / LMG 17431 / NBRC 102448 / NCIMB 2269)</name>
    <name type="common">Sporosarcina halophila</name>
    <dbReference type="NCBI Taxonomy" id="866895"/>
    <lineage>
        <taxon>Bacteria</taxon>
        <taxon>Bacillati</taxon>
        <taxon>Bacillota</taxon>
        <taxon>Bacilli</taxon>
        <taxon>Bacillales</taxon>
        <taxon>Bacillaceae</taxon>
        <taxon>Halobacillus</taxon>
    </lineage>
</organism>
<evidence type="ECO:0000313" key="1">
    <source>
        <dbReference type="EMBL" id="CCG46777.1"/>
    </source>
</evidence>
<keyword evidence="2" id="KW-1185">Reference proteome</keyword>
<reference evidence="1 2" key="1">
    <citation type="journal article" date="2013" name="Environ. Microbiol.">
        <title>Chloride and organic osmolytes: a hybrid strategy to cope with elevated salinities by the moderately halophilic, chloride-dependent bacterium Halobacillus halophilus.</title>
        <authorList>
            <person name="Saum S.H."/>
            <person name="Pfeiffer F."/>
            <person name="Palm P."/>
            <person name="Rampp M."/>
            <person name="Schuster S.C."/>
            <person name="Muller V."/>
            <person name="Oesterhelt D."/>
        </authorList>
    </citation>
    <scope>NUCLEOTIDE SEQUENCE [LARGE SCALE GENOMIC DNA]</scope>
    <source>
        <strain evidence="2">ATCC 35676 / DSM 2266 / JCM 20832 / KCTC 3685 / LMG 17431 / NBRC 102448 / NCIMB 2269</strain>
    </source>
</reference>
<dbReference type="AlphaFoldDB" id="I0JRK6"/>
<dbReference type="KEGG" id="hhd:HBHAL_4437"/>
<accession>I0JRK6</accession>
<proteinExistence type="predicted"/>
<name>I0JRK6_HALH3</name>
<gene>
    <name evidence="1" type="ordered locus">HBHAL_4437</name>
</gene>
<evidence type="ECO:0000313" key="2">
    <source>
        <dbReference type="Proteomes" id="UP000007397"/>
    </source>
</evidence>
<sequence>MVTKVWDFYRISHFTDLHIMEIYFIYNWFSSYVKAEMTVVDRENKRAS</sequence>
<dbReference type="Proteomes" id="UP000007397">
    <property type="component" value="Chromosome"/>
</dbReference>
<dbReference type="HOGENOM" id="CLU_3153483_0_0_9"/>
<dbReference type="EMBL" id="HE717023">
    <property type="protein sequence ID" value="CCG46777.1"/>
    <property type="molecule type" value="Genomic_DNA"/>
</dbReference>